<comment type="caution">
    <text evidence="2">The sequence shown here is derived from an EMBL/GenBank/DDBJ whole genome shotgun (WGS) entry which is preliminary data.</text>
</comment>
<sequence length="66" mass="7224">MSSLRLWGRMRSPPSNPTQPGPTSTHRLLRVPVFQTVSTDSLGNGYRTGMRSPLNPESYPLDNGPG</sequence>
<evidence type="ECO:0000313" key="2">
    <source>
        <dbReference type="EMBL" id="MCT7968931.1"/>
    </source>
</evidence>
<dbReference type="EMBL" id="JAMXFF010000040">
    <property type="protein sequence ID" value="MCT7968931.1"/>
    <property type="molecule type" value="Genomic_DNA"/>
</dbReference>
<dbReference type="RefSeq" id="WP_368008411.1">
    <property type="nucleotide sequence ID" value="NZ_JAMXFF010000040.1"/>
</dbReference>
<proteinExistence type="predicted"/>
<reference evidence="2 3" key="1">
    <citation type="journal article" date="2022" name="Front. Microbiol.">
        <title>High genomic differentiation and limited gene flow indicate recent cryptic speciation within the genus Laspinema (cyanobacteria).</title>
        <authorList>
            <person name="Stanojkovic A."/>
            <person name="Skoupy S."/>
            <person name="Skaloud P."/>
            <person name="Dvorak P."/>
        </authorList>
    </citation>
    <scope>NUCLEOTIDE SEQUENCE [LARGE SCALE GENOMIC DNA]</scope>
    <source>
        <strain evidence="2 3">D2a</strain>
    </source>
</reference>
<keyword evidence="3" id="KW-1185">Reference proteome</keyword>
<feature type="region of interest" description="Disordered" evidence="1">
    <location>
        <begin position="39"/>
        <end position="66"/>
    </location>
</feature>
<accession>A0ABT2MZP9</accession>
<evidence type="ECO:0000313" key="3">
    <source>
        <dbReference type="Proteomes" id="UP001525890"/>
    </source>
</evidence>
<organism evidence="2 3">
    <name type="scientific">Laspinema palackyanum D2a</name>
    <dbReference type="NCBI Taxonomy" id="2953684"/>
    <lineage>
        <taxon>Bacteria</taxon>
        <taxon>Bacillati</taxon>
        <taxon>Cyanobacteriota</taxon>
        <taxon>Cyanophyceae</taxon>
        <taxon>Oscillatoriophycideae</taxon>
        <taxon>Oscillatoriales</taxon>
        <taxon>Laspinemataceae</taxon>
        <taxon>Laspinema</taxon>
        <taxon>Laspinema palackyanum</taxon>
    </lineage>
</organism>
<dbReference type="Proteomes" id="UP001525890">
    <property type="component" value="Unassembled WGS sequence"/>
</dbReference>
<gene>
    <name evidence="2" type="ORF">NG799_21710</name>
</gene>
<name>A0ABT2MZP9_9CYAN</name>
<feature type="region of interest" description="Disordered" evidence="1">
    <location>
        <begin position="1"/>
        <end position="26"/>
    </location>
</feature>
<protein>
    <submittedName>
        <fullName evidence="2">Uncharacterized protein</fullName>
    </submittedName>
</protein>
<evidence type="ECO:0000256" key="1">
    <source>
        <dbReference type="SAM" id="MobiDB-lite"/>
    </source>
</evidence>